<accession>A0A833N3G1</accession>
<dbReference type="InterPro" id="IPR025714">
    <property type="entry name" value="Methyltranfer_dom"/>
</dbReference>
<evidence type="ECO:0000313" key="7">
    <source>
        <dbReference type="Proteomes" id="UP000442694"/>
    </source>
</evidence>
<dbReference type="SUPFAM" id="SSF53335">
    <property type="entry name" value="S-adenosyl-L-methionine-dependent methyltransferases"/>
    <property type="match status" value="1"/>
</dbReference>
<gene>
    <name evidence="6" type="ORF">GCL57_10015</name>
</gene>
<dbReference type="PANTHER" id="PTHR44307:SF2">
    <property type="entry name" value="PHOSPHOETHANOLAMINE METHYLTRANSFERASE ISOFORM X1"/>
    <property type="match status" value="1"/>
</dbReference>
<evidence type="ECO:0000259" key="5">
    <source>
        <dbReference type="Pfam" id="PF13847"/>
    </source>
</evidence>
<proteinExistence type="predicted"/>
<dbReference type="AlphaFoldDB" id="A0A833N3G1"/>
<keyword evidence="7" id="KW-1185">Reference proteome</keyword>
<evidence type="ECO:0000256" key="1">
    <source>
        <dbReference type="ARBA" id="ARBA00005189"/>
    </source>
</evidence>
<dbReference type="GO" id="GO:0032259">
    <property type="term" value="P:methylation"/>
    <property type="evidence" value="ECO:0007669"/>
    <property type="project" value="UniProtKB-KW"/>
</dbReference>
<sequence>MGYECEFKNLDIDLELQLQNKWLANSIPIHSDILDIKEKMPLYHDDKYSNYWNIREILLTEPLNYFRLKEFLYMRYGGDELAKKTLEDMNTLDPSQSYRILNAGSGFGSDMIEQAKILPNAKFCGIEFNKRYADLSAKIIQALGLEDRIKIYNANLAEPNHMKEIQNREGIFDAAYSNLVILHIDNKSIVYHLIFEMLKKGGIFRNEDYIKQNKTDLKFAAEKIGCQNLKTLGEMIKIAEKAGFNKSHYIDLTENWKEFTLQRLSEYSKINQKISKKKEVFFKDAADYFSEYFGCGGVFKHVKE</sequence>
<keyword evidence="2 6" id="KW-0489">Methyltransferase</keyword>
<evidence type="ECO:0000256" key="2">
    <source>
        <dbReference type="ARBA" id="ARBA00022603"/>
    </source>
</evidence>
<evidence type="ECO:0000313" key="6">
    <source>
        <dbReference type="EMBL" id="KAB8029864.1"/>
    </source>
</evidence>
<comment type="caution">
    <text evidence="6">The sequence shown here is derived from an EMBL/GenBank/DDBJ whole genome shotgun (WGS) entry which is preliminary data.</text>
</comment>
<organism evidence="6 7">
    <name type="scientific">Fluviispira multicolorata</name>
    <dbReference type="NCBI Taxonomy" id="2654512"/>
    <lineage>
        <taxon>Bacteria</taxon>
        <taxon>Pseudomonadati</taxon>
        <taxon>Bdellovibrionota</taxon>
        <taxon>Oligoflexia</taxon>
        <taxon>Silvanigrellales</taxon>
        <taxon>Silvanigrellaceae</taxon>
        <taxon>Fluviispira</taxon>
    </lineage>
</organism>
<feature type="domain" description="Methyltransferase" evidence="5">
    <location>
        <begin position="96"/>
        <end position="217"/>
    </location>
</feature>
<dbReference type="PANTHER" id="PTHR44307">
    <property type="entry name" value="PHOSPHOETHANOLAMINE METHYLTRANSFERASE"/>
    <property type="match status" value="1"/>
</dbReference>
<dbReference type="RefSeq" id="WP_152213207.1">
    <property type="nucleotide sequence ID" value="NZ_WFLN01000007.1"/>
</dbReference>
<dbReference type="Proteomes" id="UP000442694">
    <property type="component" value="Unassembled WGS sequence"/>
</dbReference>
<comment type="pathway">
    <text evidence="1">Lipid metabolism.</text>
</comment>
<evidence type="ECO:0000256" key="3">
    <source>
        <dbReference type="ARBA" id="ARBA00022679"/>
    </source>
</evidence>
<protein>
    <submittedName>
        <fullName evidence="6">Methyltransferase domain-containing protein</fullName>
    </submittedName>
</protein>
<reference evidence="6 7" key="1">
    <citation type="submission" date="2019-10" db="EMBL/GenBank/DDBJ databases">
        <title>New genus of Silvanigrellaceae.</title>
        <authorList>
            <person name="Pitt A."/>
            <person name="Hahn M.W."/>
        </authorList>
    </citation>
    <scope>NUCLEOTIDE SEQUENCE [LARGE SCALE GENOMIC DNA]</scope>
    <source>
        <strain evidence="6 7">33A1-SZDP</strain>
    </source>
</reference>
<dbReference type="Gene3D" id="3.40.50.150">
    <property type="entry name" value="Vaccinia Virus protein VP39"/>
    <property type="match status" value="1"/>
</dbReference>
<keyword evidence="3 6" id="KW-0808">Transferase</keyword>
<name>A0A833N3G1_9BACT</name>
<dbReference type="InterPro" id="IPR029063">
    <property type="entry name" value="SAM-dependent_MTases_sf"/>
</dbReference>
<comment type="pathway">
    <text evidence="4">Phospholipid metabolism.</text>
</comment>
<dbReference type="GO" id="GO:0008168">
    <property type="term" value="F:methyltransferase activity"/>
    <property type="evidence" value="ECO:0007669"/>
    <property type="project" value="UniProtKB-KW"/>
</dbReference>
<evidence type="ECO:0000256" key="4">
    <source>
        <dbReference type="ARBA" id="ARBA00025707"/>
    </source>
</evidence>
<dbReference type="EMBL" id="WFLN01000007">
    <property type="protein sequence ID" value="KAB8029864.1"/>
    <property type="molecule type" value="Genomic_DNA"/>
</dbReference>
<dbReference type="Pfam" id="PF13847">
    <property type="entry name" value="Methyltransf_31"/>
    <property type="match status" value="1"/>
</dbReference>